<keyword evidence="1" id="KW-0812">Transmembrane</keyword>
<reference evidence="2" key="1">
    <citation type="submission" date="2021-12" db="EMBL/GenBank/DDBJ databases">
        <title>Discovery of the Pendulisporaceae a myxobacterial family with distinct sporulation behavior and unique specialized metabolism.</title>
        <authorList>
            <person name="Garcia R."/>
            <person name="Popoff A."/>
            <person name="Bader C.D."/>
            <person name="Loehr J."/>
            <person name="Walesch S."/>
            <person name="Walt C."/>
            <person name="Boldt J."/>
            <person name="Bunk B."/>
            <person name="Haeckl F.J.F.P.J."/>
            <person name="Gunesch A.P."/>
            <person name="Birkelbach J."/>
            <person name="Nuebel U."/>
            <person name="Pietschmann T."/>
            <person name="Bach T."/>
            <person name="Mueller R."/>
        </authorList>
    </citation>
    <scope>NUCLEOTIDE SEQUENCE</scope>
    <source>
        <strain evidence="2">MSr11367</strain>
    </source>
</reference>
<protein>
    <submittedName>
        <fullName evidence="2">Uncharacterized protein</fullName>
    </submittedName>
</protein>
<evidence type="ECO:0000256" key="1">
    <source>
        <dbReference type="SAM" id="Phobius"/>
    </source>
</evidence>
<keyword evidence="3" id="KW-1185">Reference proteome</keyword>
<proteinExistence type="predicted"/>
<dbReference type="RefSeq" id="WP_394837865.1">
    <property type="nucleotide sequence ID" value="NZ_CP089929.1"/>
</dbReference>
<feature type="transmembrane region" description="Helical" evidence="1">
    <location>
        <begin position="36"/>
        <end position="54"/>
    </location>
</feature>
<evidence type="ECO:0000313" key="3">
    <source>
        <dbReference type="Proteomes" id="UP001374803"/>
    </source>
</evidence>
<organism evidence="2 3">
    <name type="scientific">Pendulispora rubella</name>
    <dbReference type="NCBI Taxonomy" id="2741070"/>
    <lineage>
        <taxon>Bacteria</taxon>
        <taxon>Pseudomonadati</taxon>
        <taxon>Myxococcota</taxon>
        <taxon>Myxococcia</taxon>
        <taxon>Myxococcales</taxon>
        <taxon>Sorangiineae</taxon>
        <taxon>Pendulisporaceae</taxon>
        <taxon>Pendulispora</taxon>
    </lineage>
</organism>
<keyword evidence="1" id="KW-0472">Membrane</keyword>
<name>A0ABZ2LG90_9BACT</name>
<dbReference type="EMBL" id="CP089983">
    <property type="protein sequence ID" value="WXB08190.1"/>
    <property type="molecule type" value="Genomic_DNA"/>
</dbReference>
<gene>
    <name evidence="2" type="ORF">LVJ94_13215</name>
</gene>
<dbReference type="Proteomes" id="UP001374803">
    <property type="component" value="Chromosome"/>
</dbReference>
<sequence>MATTTKESAPPVRTLADLRKDDVVDEDGGEWSGPKLAVLGVIALGLALVFLYTISPYSGIILP</sequence>
<accession>A0ABZ2LG90</accession>
<evidence type="ECO:0000313" key="2">
    <source>
        <dbReference type="EMBL" id="WXB08190.1"/>
    </source>
</evidence>
<keyword evidence="1" id="KW-1133">Transmembrane helix</keyword>